<keyword evidence="1" id="KW-0378">Hydrolase</keyword>
<dbReference type="Proteomes" id="UP000238375">
    <property type="component" value="Unassembled WGS sequence"/>
</dbReference>
<dbReference type="EMBL" id="PVTE01000002">
    <property type="protein sequence ID" value="PRY45542.1"/>
    <property type="molecule type" value="Genomic_DNA"/>
</dbReference>
<evidence type="ECO:0000256" key="1">
    <source>
        <dbReference type="ARBA" id="ARBA00022801"/>
    </source>
</evidence>
<accession>A0A2T0TIL2</accession>
<reference evidence="6 7" key="1">
    <citation type="submission" date="2018-03" db="EMBL/GenBank/DDBJ databases">
        <title>Genomic Encyclopedia of Archaeal and Bacterial Type Strains, Phase II (KMG-II): from individual species to whole genera.</title>
        <authorList>
            <person name="Goeker M."/>
        </authorList>
    </citation>
    <scope>NUCLEOTIDE SEQUENCE [LARGE SCALE GENOMIC DNA]</scope>
    <source>
        <strain evidence="6 7">DSM 28354</strain>
    </source>
</reference>
<dbReference type="RefSeq" id="WP_106136462.1">
    <property type="nucleotide sequence ID" value="NZ_PVTE01000002.1"/>
</dbReference>
<dbReference type="InterPro" id="IPR013783">
    <property type="entry name" value="Ig-like_fold"/>
</dbReference>
<feature type="region of interest" description="Disordered" evidence="2">
    <location>
        <begin position="762"/>
        <end position="793"/>
    </location>
</feature>
<proteinExistence type="predicted"/>
<feature type="compositionally biased region" description="Basic and acidic residues" evidence="2">
    <location>
        <begin position="783"/>
        <end position="793"/>
    </location>
</feature>
<feature type="signal peptide" evidence="3">
    <location>
        <begin position="1"/>
        <end position="25"/>
    </location>
</feature>
<evidence type="ECO:0000256" key="3">
    <source>
        <dbReference type="SAM" id="SignalP"/>
    </source>
</evidence>
<dbReference type="NCBIfam" id="TIGR01451">
    <property type="entry name" value="B_ant_repeat"/>
    <property type="match status" value="2"/>
</dbReference>
<dbReference type="PANTHER" id="PTHR34819:SF3">
    <property type="entry name" value="CELL SURFACE PROTEIN"/>
    <property type="match status" value="1"/>
</dbReference>
<feature type="compositionally biased region" description="Polar residues" evidence="2">
    <location>
        <begin position="609"/>
        <end position="621"/>
    </location>
</feature>
<evidence type="ECO:0000259" key="5">
    <source>
        <dbReference type="Pfam" id="PF03629"/>
    </source>
</evidence>
<feature type="chain" id="PRO_5015574370" evidence="3">
    <location>
        <begin position="26"/>
        <end position="793"/>
    </location>
</feature>
<dbReference type="InterPro" id="IPR005181">
    <property type="entry name" value="SASA"/>
</dbReference>
<dbReference type="InterPro" id="IPR051172">
    <property type="entry name" value="Chlamydia_OmcB"/>
</dbReference>
<feature type="domain" description="DUF11" evidence="4">
    <location>
        <begin position="513"/>
        <end position="622"/>
    </location>
</feature>
<dbReference type="PANTHER" id="PTHR34819">
    <property type="entry name" value="LARGE CYSTEINE-RICH PERIPLASMIC PROTEIN OMCB"/>
    <property type="match status" value="1"/>
</dbReference>
<dbReference type="Gene3D" id="2.60.40.10">
    <property type="entry name" value="Immunoglobulins"/>
    <property type="match status" value="2"/>
</dbReference>
<keyword evidence="7" id="KW-1185">Reference proteome</keyword>
<evidence type="ECO:0000256" key="2">
    <source>
        <dbReference type="SAM" id="MobiDB-lite"/>
    </source>
</evidence>
<feature type="region of interest" description="Disordered" evidence="2">
    <location>
        <begin position="609"/>
        <end position="671"/>
    </location>
</feature>
<evidence type="ECO:0000259" key="4">
    <source>
        <dbReference type="Pfam" id="PF01345"/>
    </source>
</evidence>
<organism evidence="6 7">
    <name type="scientific">Spirosoma oryzae</name>
    <dbReference type="NCBI Taxonomy" id="1469603"/>
    <lineage>
        <taxon>Bacteria</taxon>
        <taxon>Pseudomonadati</taxon>
        <taxon>Bacteroidota</taxon>
        <taxon>Cytophagia</taxon>
        <taxon>Cytophagales</taxon>
        <taxon>Cytophagaceae</taxon>
        <taxon>Spirosoma</taxon>
    </lineage>
</organism>
<dbReference type="AlphaFoldDB" id="A0A2T0TIL2"/>
<dbReference type="OrthoDB" id="1488710at2"/>
<protein>
    <submittedName>
        <fullName evidence="6">Putative repeat protein (TIGR01451 family)</fullName>
    </submittedName>
</protein>
<comment type="caution">
    <text evidence="6">The sequence shown here is derived from an EMBL/GenBank/DDBJ whole genome shotgun (WGS) entry which is preliminary data.</text>
</comment>
<evidence type="ECO:0000313" key="7">
    <source>
        <dbReference type="Proteomes" id="UP000238375"/>
    </source>
</evidence>
<dbReference type="Pfam" id="PF03629">
    <property type="entry name" value="SASA"/>
    <property type="match status" value="1"/>
</dbReference>
<feature type="domain" description="DUF11" evidence="4">
    <location>
        <begin position="670"/>
        <end position="775"/>
    </location>
</feature>
<dbReference type="InterPro" id="IPR036514">
    <property type="entry name" value="SGNH_hydro_sf"/>
</dbReference>
<feature type="domain" description="Sialate O-acetylesterase" evidence="5">
    <location>
        <begin position="259"/>
        <end position="331"/>
    </location>
</feature>
<dbReference type="Gene3D" id="3.40.50.1110">
    <property type="entry name" value="SGNH hydrolase"/>
    <property type="match status" value="1"/>
</dbReference>
<evidence type="ECO:0000313" key="6">
    <source>
        <dbReference type="EMBL" id="PRY45542.1"/>
    </source>
</evidence>
<dbReference type="InterPro" id="IPR047589">
    <property type="entry name" value="DUF11_rpt"/>
</dbReference>
<sequence length="793" mass="84194">MPLFVRSLFALLLFPLLTTAQVQLAHPMARLVVQRGADGTGRMYIAGRLSGSVDRVEAQLTPVTTGQGTATDWQVVQTSPTNNQFIGYVTGAGGWYTLTVRTIVGGAVTAQTSVQPVGIGEVFVTAGQSNSRGLGPGDNDLGTATDRVSTIDSINHYYPPEAGKQLFSSGDPSPVPVYKALTAGRQIFPMAESSWGWGELGDYIVNRYNVPVAFYNAGWDGSALSNWYSTANGQPTCNLYYCTENWPNLQPYTNLKNVQNYYLSIAGARAVLWHQGEAEYDVSRNDIPQYADRLRAVIQKARQDYGNRNLAWVVARASFNGRVTTPAVIDQQNAVILTQGLNVYPGPYNDTIQNRLAGAVDVHFKNSYRPDVHPRYYLNPNSIPVEMGLSRFARNWNASLDNNFFQNATPITPTQFAATGTIARYVVPGGTVSVPFTTLGTFNGDNQWQVQLLDAAGHYLAVLGSGTTSPITVTLPSSYTSGSYMFRVVSSSPALPAVPSNVFEINSLGNVADLSLSMDISQRTPAVGDLVTVALTVRNDGPVTSSNIVVRDRLPANLAFVSGMGVSAANGVVTGTIAQLNAGSSTSLSFTTQPTADGLYQNAAEIAQTETTDPDSQPNSGTGDGQDDTAQADFRTRGNGSGIYASPNPNQTPLPPVQSNQPTPDPNTADLSLGIAVSNRVPKVNDVVTYTLTIYNRGGATTTNVSARAYLPTGQTFVSGTNMTATQNGALGTVSSIASGSSVTLQFQARVTASGTCTAEIISSTPTDPDSTPNNGVDNGEDDTARVDLRAQS</sequence>
<dbReference type="InterPro" id="IPR001434">
    <property type="entry name" value="OmcB-like_DUF11"/>
</dbReference>
<dbReference type="GO" id="GO:0016788">
    <property type="term" value="F:hydrolase activity, acting on ester bonds"/>
    <property type="evidence" value="ECO:0007669"/>
    <property type="project" value="UniProtKB-ARBA"/>
</dbReference>
<name>A0A2T0TIL2_9BACT</name>
<feature type="compositionally biased region" description="Polar residues" evidence="2">
    <location>
        <begin position="762"/>
        <end position="777"/>
    </location>
</feature>
<gene>
    <name evidence="6" type="ORF">CLV58_102291</name>
</gene>
<dbReference type="SUPFAM" id="SSF52266">
    <property type="entry name" value="SGNH hydrolase"/>
    <property type="match status" value="1"/>
</dbReference>
<dbReference type="Pfam" id="PF01345">
    <property type="entry name" value="DUF11"/>
    <property type="match status" value="2"/>
</dbReference>
<keyword evidence="3" id="KW-0732">Signal</keyword>